<dbReference type="SFLD" id="SFLDS00003">
    <property type="entry name" value="Haloacid_Dehalogenase"/>
    <property type="match status" value="1"/>
</dbReference>
<dbReference type="PRINTS" id="PR00413">
    <property type="entry name" value="HADHALOGNASE"/>
</dbReference>
<comment type="caution">
    <text evidence="1">The sequence shown here is derived from an EMBL/GenBank/DDBJ whole genome shotgun (WGS) entry which is preliminary data.</text>
</comment>
<dbReference type="InterPro" id="IPR006439">
    <property type="entry name" value="HAD-SF_hydro_IA"/>
</dbReference>
<evidence type="ECO:0000313" key="2">
    <source>
        <dbReference type="Proteomes" id="UP001247542"/>
    </source>
</evidence>
<evidence type="ECO:0000313" key="1">
    <source>
        <dbReference type="EMBL" id="MDT3767582.1"/>
    </source>
</evidence>
<dbReference type="SUPFAM" id="SSF56784">
    <property type="entry name" value="HAD-like"/>
    <property type="match status" value="1"/>
</dbReference>
<dbReference type="RefSeq" id="WP_313273260.1">
    <property type="nucleotide sequence ID" value="NZ_JASXSX010000001.1"/>
</dbReference>
<proteinExistence type="predicted"/>
<dbReference type="SFLD" id="SFLDG01129">
    <property type="entry name" value="C1.5:_HAD__Beta-PGM__Phosphata"/>
    <property type="match status" value="1"/>
</dbReference>
<dbReference type="InterPro" id="IPR023214">
    <property type="entry name" value="HAD_sf"/>
</dbReference>
<dbReference type="InterPro" id="IPR051806">
    <property type="entry name" value="HAD-like_SPP"/>
</dbReference>
<dbReference type="Gene3D" id="3.40.50.1000">
    <property type="entry name" value="HAD superfamily/HAD-like"/>
    <property type="match status" value="1"/>
</dbReference>
<accession>A0ABU3IB26</accession>
<gene>
    <name evidence="1" type="ORF">QS713_05835</name>
</gene>
<dbReference type="Pfam" id="PF00702">
    <property type="entry name" value="Hydrolase"/>
    <property type="match status" value="1"/>
</dbReference>
<reference evidence="1 2" key="1">
    <citation type="submission" date="2023-06" db="EMBL/GenBank/DDBJ databases">
        <title>Draft genome sequence of Gleimia hominis type strain CCUG 57540T.</title>
        <authorList>
            <person name="Salva-Serra F."/>
            <person name="Cardew S."/>
            <person name="Jensie Markopoulos S."/>
            <person name="Ohlen M."/>
            <person name="Inganas E."/>
            <person name="Svensson-Stadler L."/>
            <person name="Moore E.R.B."/>
        </authorList>
    </citation>
    <scope>NUCLEOTIDE SEQUENCE [LARGE SCALE GENOMIC DNA]</scope>
    <source>
        <strain evidence="1 2">CCUG 57540</strain>
    </source>
</reference>
<dbReference type="NCBIfam" id="TIGR01509">
    <property type="entry name" value="HAD-SF-IA-v3"/>
    <property type="match status" value="1"/>
</dbReference>
<protein>
    <submittedName>
        <fullName evidence="1">HAD family phosphatase</fullName>
    </submittedName>
</protein>
<dbReference type="EMBL" id="JASXSX010000001">
    <property type="protein sequence ID" value="MDT3767582.1"/>
    <property type="molecule type" value="Genomic_DNA"/>
</dbReference>
<organism evidence="1 2">
    <name type="scientific">Gleimia hominis</name>
    <dbReference type="NCBI Taxonomy" id="595468"/>
    <lineage>
        <taxon>Bacteria</taxon>
        <taxon>Bacillati</taxon>
        <taxon>Actinomycetota</taxon>
        <taxon>Actinomycetes</taxon>
        <taxon>Actinomycetales</taxon>
        <taxon>Actinomycetaceae</taxon>
        <taxon>Gleimia</taxon>
    </lineage>
</organism>
<dbReference type="InterPro" id="IPR036412">
    <property type="entry name" value="HAD-like_sf"/>
</dbReference>
<keyword evidence="2" id="KW-1185">Reference proteome</keyword>
<sequence>MVLPQALLFDMDGTIVDTEPYWQEAEKTLFDQLGAEWDPTAGAQMAGMSLAESVVLMRRVSGLDLDEAKTIEWLITQVTNLVTHHGAPWLPGALEVLQLAKELDIPTALVTSSYRAFADAVVAQAPPDAFDAVVAGDEVHRAKPHPEAYQRAAQKLGTQPQQAFAFEDSPAGALAALRSGAKTFVVPGVHPAQADERAIRINSLEVVDEAWLNAPRGS</sequence>
<dbReference type="Proteomes" id="UP001247542">
    <property type="component" value="Unassembled WGS sequence"/>
</dbReference>
<dbReference type="PANTHER" id="PTHR43481">
    <property type="entry name" value="FRUCTOSE-1-PHOSPHATE PHOSPHATASE"/>
    <property type="match status" value="1"/>
</dbReference>
<dbReference type="Gene3D" id="1.10.150.240">
    <property type="entry name" value="Putative phosphatase, domain 2"/>
    <property type="match status" value="1"/>
</dbReference>
<dbReference type="PANTHER" id="PTHR43481:SF4">
    <property type="entry name" value="GLYCEROL-1-PHOSPHATE PHOSPHOHYDROLASE 1-RELATED"/>
    <property type="match status" value="1"/>
</dbReference>
<dbReference type="InterPro" id="IPR023198">
    <property type="entry name" value="PGP-like_dom2"/>
</dbReference>
<dbReference type="CDD" id="cd07505">
    <property type="entry name" value="HAD_BPGM-like"/>
    <property type="match status" value="1"/>
</dbReference>
<name>A0ABU3IB26_9ACTO</name>